<dbReference type="EMBL" id="CP022196">
    <property type="protein sequence ID" value="ATG48582.1"/>
    <property type="molecule type" value="Genomic_DNA"/>
</dbReference>
<evidence type="ECO:0000313" key="4">
    <source>
        <dbReference type="Proteomes" id="UP000217935"/>
    </source>
</evidence>
<evidence type="ECO:0000259" key="2">
    <source>
        <dbReference type="Pfam" id="PF19029"/>
    </source>
</evidence>
<reference evidence="3 4" key="1">
    <citation type="submission" date="2017-06" db="EMBL/GenBank/DDBJ databases">
        <title>Celeribacter sp. TSPH2 complete genome sequence.</title>
        <authorList>
            <person name="Woo J.-H."/>
            <person name="Kim H.-S."/>
        </authorList>
    </citation>
    <scope>NUCLEOTIDE SEQUENCE [LARGE SCALE GENOMIC DNA]</scope>
    <source>
        <strain evidence="3 4">TSPH2</strain>
    </source>
</reference>
<organism evidence="3 4">
    <name type="scientific">Celeribacter ethanolicus</name>
    <dbReference type="NCBI Taxonomy" id="1758178"/>
    <lineage>
        <taxon>Bacteria</taxon>
        <taxon>Pseudomonadati</taxon>
        <taxon>Pseudomonadota</taxon>
        <taxon>Alphaproteobacteria</taxon>
        <taxon>Rhodobacterales</taxon>
        <taxon>Roseobacteraceae</taxon>
        <taxon>Celeribacter</taxon>
    </lineage>
</organism>
<name>A0A291GEV8_9RHOB</name>
<accession>A0A291GEV8</accession>
<proteinExistence type="predicted"/>
<protein>
    <recommendedName>
        <fullName evidence="2">DUF883 domain-containing protein</fullName>
    </recommendedName>
</protein>
<evidence type="ECO:0000256" key="1">
    <source>
        <dbReference type="SAM" id="Coils"/>
    </source>
</evidence>
<feature type="domain" description="DUF883" evidence="2">
    <location>
        <begin position="108"/>
        <end position="137"/>
    </location>
</feature>
<dbReference type="KEGG" id="ceh:CEW89_14070"/>
<gene>
    <name evidence="3" type="ORF">CEW89_14070</name>
</gene>
<dbReference type="InterPro" id="IPR043605">
    <property type="entry name" value="DUF883_C"/>
</dbReference>
<dbReference type="GO" id="GO:0043022">
    <property type="term" value="F:ribosome binding"/>
    <property type="evidence" value="ECO:0007669"/>
    <property type="project" value="InterPro"/>
</dbReference>
<evidence type="ECO:0000313" key="3">
    <source>
        <dbReference type="EMBL" id="ATG48582.1"/>
    </source>
</evidence>
<sequence length="137" mass="14766">MDWFRTGFPEHSDRSARWVGNMETKRRLIMARVQTNDAVEQTSADLSAQLETLKADVAALTSTLADYGRAQKEQIGATAEETYEAAKKKGAETAQHARKQARDAYAGAEQAVRANPAASVGIAAGVGFLVGLLTARR</sequence>
<dbReference type="AlphaFoldDB" id="A0A291GEV8"/>
<dbReference type="PANTHER" id="PTHR35893">
    <property type="entry name" value="INNER MEMBRANE PROTEIN-RELATED"/>
    <property type="match status" value="1"/>
</dbReference>
<dbReference type="PANTHER" id="PTHR35893:SF3">
    <property type="entry name" value="INNER MEMBRANE PROTEIN"/>
    <property type="match status" value="1"/>
</dbReference>
<keyword evidence="4" id="KW-1185">Reference proteome</keyword>
<feature type="coiled-coil region" evidence="1">
    <location>
        <begin position="36"/>
        <end position="63"/>
    </location>
</feature>
<dbReference type="Pfam" id="PF19029">
    <property type="entry name" value="DUF883_C"/>
    <property type="match status" value="1"/>
</dbReference>
<dbReference type="Proteomes" id="UP000217935">
    <property type="component" value="Chromosome"/>
</dbReference>
<dbReference type="STRING" id="1758178.GCA_001550095_01953"/>
<keyword evidence="1" id="KW-0175">Coiled coil</keyword>
<dbReference type="InterPro" id="IPR010279">
    <property type="entry name" value="YqjD/ElaB"/>
</dbReference>